<dbReference type="Pfam" id="PF00410">
    <property type="entry name" value="Ribosomal_S8"/>
    <property type="match status" value="1"/>
</dbReference>
<keyword evidence="3" id="KW-0687">Ribonucleoprotein</keyword>
<dbReference type="Gene3D" id="3.30.1370.30">
    <property type="match status" value="1"/>
</dbReference>
<gene>
    <name evidence="4" type="ORF">DVH24_003244</name>
</gene>
<dbReference type="GO" id="GO:1990904">
    <property type="term" value="C:ribonucleoprotein complex"/>
    <property type="evidence" value="ECO:0007669"/>
    <property type="project" value="UniProtKB-KW"/>
</dbReference>
<keyword evidence="5" id="KW-1185">Reference proteome</keyword>
<dbReference type="STRING" id="3750.A0A498IH82"/>
<reference evidence="4 5" key="1">
    <citation type="submission" date="2018-10" db="EMBL/GenBank/DDBJ databases">
        <title>A high-quality apple genome assembly.</title>
        <authorList>
            <person name="Hu J."/>
        </authorList>
    </citation>
    <scope>NUCLEOTIDE SEQUENCE [LARGE SCALE GENOMIC DNA]</scope>
    <source>
        <strain evidence="5">cv. HFTH1</strain>
        <tissue evidence="4">Young leaf</tissue>
    </source>
</reference>
<evidence type="ECO:0000256" key="1">
    <source>
        <dbReference type="ARBA" id="ARBA00006471"/>
    </source>
</evidence>
<dbReference type="SUPFAM" id="SSF56047">
    <property type="entry name" value="Ribosomal protein S8"/>
    <property type="match status" value="1"/>
</dbReference>
<dbReference type="Gene3D" id="3.30.1490.10">
    <property type="match status" value="1"/>
</dbReference>
<accession>A0A498IH82</accession>
<evidence type="ECO:0000313" key="4">
    <source>
        <dbReference type="EMBL" id="RXH82746.1"/>
    </source>
</evidence>
<evidence type="ECO:0000256" key="3">
    <source>
        <dbReference type="ARBA" id="ARBA00023274"/>
    </source>
</evidence>
<organism evidence="4 5">
    <name type="scientific">Malus domestica</name>
    <name type="common">Apple</name>
    <name type="synonym">Pyrus malus</name>
    <dbReference type="NCBI Taxonomy" id="3750"/>
    <lineage>
        <taxon>Eukaryota</taxon>
        <taxon>Viridiplantae</taxon>
        <taxon>Streptophyta</taxon>
        <taxon>Embryophyta</taxon>
        <taxon>Tracheophyta</taxon>
        <taxon>Spermatophyta</taxon>
        <taxon>Magnoliopsida</taxon>
        <taxon>eudicotyledons</taxon>
        <taxon>Gunneridae</taxon>
        <taxon>Pentapetalae</taxon>
        <taxon>rosids</taxon>
        <taxon>fabids</taxon>
        <taxon>Rosales</taxon>
        <taxon>Rosaceae</taxon>
        <taxon>Amygdaloideae</taxon>
        <taxon>Maleae</taxon>
        <taxon>Malus</taxon>
    </lineage>
</organism>
<protein>
    <recommendedName>
        <fullName evidence="6">40S ribosomal protein S15a</fullName>
    </recommendedName>
</protein>
<proteinExistence type="inferred from homology"/>
<dbReference type="GO" id="GO:0003735">
    <property type="term" value="F:structural constituent of ribosome"/>
    <property type="evidence" value="ECO:0007669"/>
    <property type="project" value="InterPro"/>
</dbReference>
<dbReference type="AlphaFoldDB" id="A0A498IH82"/>
<comment type="similarity">
    <text evidence="1">Belongs to the universal ribosomal protein uS8 family.</text>
</comment>
<dbReference type="GO" id="GO:0005840">
    <property type="term" value="C:ribosome"/>
    <property type="evidence" value="ECO:0007669"/>
    <property type="project" value="UniProtKB-KW"/>
</dbReference>
<evidence type="ECO:0008006" key="6">
    <source>
        <dbReference type="Google" id="ProtNLM"/>
    </source>
</evidence>
<comment type="caution">
    <text evidence="4">The sequence shown here is derived from an EMBL/GenBank/DDBJ whole genome shotgun (WGS) entry which is preliminary data.</text>
</comment>
<dbReference type="InterPro" id="IPR000630">
    <property type="entry name" value="Ribosomal_uS8"/>
</dbReference>
<dbReference type="Pfam" id="PF02458">
    <property type="entry name" value="Transferase"/>
    <property type="match status" value="1"/>
</dbReference>
<sequence length="249" mass="28086">PNGSPAVKCEPRLTVLRCHLSSPKFSSYFQSSYFPITPKRMGRMILNNALRSIVNAERRGKDTVELKPISTAMSSFLKIMKDRGYIKDFQVFDPHRVGRITVQLQGRVNDCKALTYRQDVKARDIEEYKMQKLPTRQWGYVVITTPEGVLDHKEAVKRNVGGQFPSIVVVAMKSISISMHSLFAEKLKLLKKSLSEALTRLYPLEGKVDYNVSISCNDHGAAFLEDQVNRSISDILDKPECSTCSGQLV</sequence>
<evidence type="ECO:0000256" key="2">
    <source>
        <dbReference type="ARBA" id="ARBA00022980"/>
    </source>
</evidence>
<dbReference type="GO" id="GO:0006412">
    <property type="term" value="P:translation"/>
    <property type="evidence" value="ECO:0007669"/>
    <property type="project" value="InterPro"/>
</dbReference>
<dbReference type="InterPro" id="IPR035987">
    <property type="entry name" value="Ribosomal_uS8_sf"/>
</dbReference>
<feature type="non-terminal residue" evidence="4">
    <location>
        <position position="1"/>
    </location>
</feature>
<dbReference type="InterPro" id="IPR023213">
    <property type="entry name" value="CAT-like_dom_sf"/>
</dbReference>
<dbReference type="EMBL" id="RDQH01000337">
    <property type="protein sequence ID" value="RXH82746.1"/>
    <property type="molecule type" value="Genomic_DNA"/>
</dbReference>
<keyword evidence="2" id="KW-0689">Ribosomal protein</keyword>
<dbReference type="PANTHER" id="PTHR11758">
    <property type="entry name" value="40S RIBOSOMAL PROTEIN S15A"/>
    <property type="match status" value="1"/>
</dbReference>
<name>A0A498IH82_MALDO</name>
<dbReference type="Gene3D" id="3.30.559.10">
    <property type="entry name" value="Chloramphenicol acetyltransferase-like domain"/>
    <property type="match status" value="1"/>
</dbReference>
<dbReference type="FunFam" id="3.30.1370.30:FF:000001">
    <property type="entry name" value="40S ribosomal protein S15a"/>
    <property type="match status" value="1"/>
</dbReference>
<evidence type="ECO:0000313" key="5">
    <source>
        <dbReference type="Proteomes" id="UP000290289"/>
    </source>
</evidence>
<dbReference type="Proteomes" id="UP000290289">
    <property type="component" value="Chromosome 11"/>
</dbReference>